<dbReference type="PANTHER" id="PTHR30518">
    <property type="entry name" value="ENDOLYTIC MUREIN TRANSGLYCOSYLASE"/>
    <property type="match status" value="1"/>
</dbReference>
<comment type="caution">
    <text evidence="9">The sequence shown here is derived from an EMBL/GenBank/DDBJ whole genome shotgun (WGS) entry which is preliminary data.</text>
</comment>
<evidence type="ECO:0000256" key="2">
    <source>
        <dbReference type="ARBA" id="ARBA00022692"/>
    </source>
</evidence>
<dbReference type="NCBIfam" id="TIGR00247">
    <property type="entry name" value="endolytic transglycosylase MltG"/>
    <property type="match status" value="1"/>
</dbReference>
<feature type="site" description="Important for catalytic activity" evidence="7">
    <location>
        <position position="291"/>
    </location>
</feature>
<evidence type="ECO:0000256" key="5">
    <source>
        <dbReference type="ARBA" id="ARBA00023239"/>
    </source>
</evidence>
<comment type="subcellular location">
    <subcellularLocation>
        <location evidence="7">Cell inner membrane</location>
        <topology evidence="7">Single-pass membrane protein</topology>
    </subcellularLocation>
</comment>
<feature type="region of interest" description="Disordered" evidence="8">
    <location>
        <begin position="413"/>
        <end position="457"/>
    </location>
</feature>
<dbReference type="Pfam" id="PF02618">
    <property type="entry name" value="YceG"/>
    <property type="match status" value="1"/>
</dbReference>
<reference evidence="9 10" key="1">
    <citation type="submission" date="2019-02" db="EMBL/GenBank/DDBJ databases">
        <title>Siculibacillus lacustris gen. nov., sp. nov., a new rosette-forming bacterium isolated from a freshwater crater lake (Lake St. Ana, Romania).</title>
        <authorList>
            <person name="Felfoldi T."/>
            <person name="Marton Z."/>
            <person name="Szabo A."/>
            <person name="Mentes A."/>
            <person name="Boka K."/>
            <person name="Marialigeti K."/>
            <person name="Mathe I."/>
            <person name="Koncz M."/>
            <person name="Schumann P."/>
            <person name="Toth E."/>
        </authorList>
    </citation>
    <scope>NUCLEOTIDE SEQUENCE [LARGE SCALE GENOMIC DNA]</scope>
    <source>
        <strain evidence="9 10">SA-279</strain>
    </source>
</reference>
<feature type="compositionally biased region" description="Pro residues" evidence="8">
    <location>
        <begin position="448"/>
        <end position="457"/>
    </location>
</feature>
<evidence type="ECO:0000256" key="8">
    <source>
        <dbReference type="SAM" id="MobiDB-lite"/>
    </source>
</evidence>
<dbReference type="Gene3D" id="3.30.1490.480">
    <property type="entry name" value="Endolytic murein transglycosylase"/>
    <property type="match status" value="1"/>
</dbReference>
<accession>A0A4Q9VVF2</accession>
<evidence type="ECO:0000256" key="7">
    <source>
        <dbReference type="HAMAP-Rule" id="MF_02065"/>
    </source>
</evidence>
<sequence>MTSETIDSEGRPHDGGAPPAAAAQPVPSAPAAATAPEPHPPEVAEPVSPPPAAPAEVKRSSPKSPRAAIEPSEVPPPPGRSKTAKNPTIVFLNGIFTLLTVLALGIGGLVVIGKQRFDAVGPLSAPVVVVIPPNASPGGIADLLEKNGVVSDSLTFSLGTRLLKEADRLKAGEYEFPPAASMREAMEIIVEGRTVPHRITFPEGWSSEQIVRRLEEDKVLTGKIAAIPEEGALLPDTYSYARGTTTREQILDQMRKAQDKRLTEVWARRIDGLPLGNPRDLVILASIVEKETGKADERPRVAAVFINRLKRGMRLETDPTVLYGLYGGKAWLEGRTLMRADLASPNPYNTYKIPGLPPGPICNPGRAAMEAVANPSRTDELFFVADGTGGHVFATTLEEHNRNVQRWRTIEQGRRATDAPAPPAAVTPPPATGGTRPAAGRPATAAPVVPPIAPKIN</sequence>
<keyword evidence="1 7" id="KW-1003">Cell membrane</keyword>
<keyword evidence="5 7" id="KW-0456">Lyase</keyword>
<evidence type="ECO:0000256" key="1">
    <source>
        <dbReference type="ARBA" id="ARBA00022475"/>
    </source>
</evidence>
<organism evidence="9 10">
    <name type="scientific">Siculibacillus lacustris</name>
    <dbReference type="NCBI Taxonomy" id="1549641"/>
    <lineage>
        <taxon>Bacteria</taxon>
        <taxon>Pseudomonadati</taxon>
        <taxon>Pseudomonadota</taxon>
        <taxon>Alphaproteobacteria</taxon>
        <taxon>Hyphomicrobiales</taxon>
        <taxon>Ancalomicrobiaceae</taxon>
        <taxon>Siculibacillus</taxon>
    </lineage>
</organism>
<keyword evidence="6 7" id="KW-0961">Cell wall biogenesis/degradation</keyword>
<feature type="transmembrane region" description="Helical" evidence="7">
    <location>
        <begin position="90"/>
        <end position="112"/>
    </location>
</feature>
<dbReference type="RefSeq" id="WP_131307153.1">
    <property type="nucleotide sequence ID" value="NZ_SJFN01000006.1"/>
</dbReference>
<comment type="catalytic activity">
    <reaction evidence="7">
        <text>a peptidoglycan chain = a peptidoglycan chain with N-acetyl-1,6-anhydromuramyl-[peptide] at the reducing end + a peptidoglycan chain with N-acetylglucosamine at the non-reducing end.</text>
        <dbReference type="EC" id="4.2.2.29"/>
    </reaction>
</comment>
<dbReference type="GO" id="GO:0071555">
    <property type="term" value="P:cell wall organization"/>
    <property type="evidence" value="ECO:0007669"/>
    <property type="project" value="UniProtKB-KW"/>
</dbReference>
<evidence type="ECO:0000256" key="3">
    <source>
        <dbReference type="ARBA" id="ARBA00022989"/>
    </source>
</evidence>
<gene>
    <name evidence="7 9" type="primary">mltG</name>
    <name evidence="9" type="ORF">EYW49_05835</name>
</gene>
<keyword evidence="3 7" id="KW-1133">Transmembrane helix</keyword>
<dbReference type="GO" id="GO:0005886">
    <property type="term" value="C:plasma membrane"/>
    <property type="evidence" value="ECO:0007669"/>
    <property type="project" value="UniProtKB-SubCell"/>
</dbReference>
<dbReference type="GO" id="GO:0009252">
    <property type="term" value="P:peptidoglycan biosynthetic process"/>
    <property type="evidence" value="ECO:0007669"/>
    <property type="project" value="UniProtKB-UniRule"/>
</dbReference>
<feature type="compositionally biased region" description="Pro residues" evidence="8">
    <location>
        <begin position="420"/>
        <end position="431"/>
    </location>
</feature>
<dbReference type="AlphaFoldDB" id="A0A4Q9VVF2"/>
<keyword evidence="7" id="KW-0997">Cell inner membrane</keyword>
<dbReference type="InterPro" id="IPR003770">
    <property type="entry name" value="MLTG-like"/>
</dbReference>
<proteinExistence type="inferred from homology"/>
<feature type="region of interest" description="Disordered" evidence="8">
    <location>
        <begin position="1"/>
        <end position="83"/>
    </location>
</feature>
<dbReference type="EMBL" id="SJFN01000006">
    <property type="protein sequence ID" value="TBW39777.1"/>
    <property type="molecule type" value="Genomic_DNA"/>
</dbReference>
<feature type="compositionally biased region" description="Pro residues" evidence="8">
    <location>
        <begin position="37"/>
        <end position="53"/>
    </location>
</feature>
<dbReference type="OrthoDB" id="9814591at2"/>
<feature type="compositionally biased region" description="Low complexity" evidence="8">
    <location>
        <begin position="17"/>
        <end position="36"/>
    </location>
</feature>
<comment type="similarity">
    <text evidence="7">Belongs to the transglycosylase MltG family.</text>
</comment>
<comment type="function">
    <text evidence="7">Functions as a peptidoglycan terminase that cleaves nascent peptidoglycan strands endolytically to terminate their elongation.</text>
</comment>
<dbReference type="Gene3D" id="3.30.160.60">
    <property type="entry name" value="Classic Zinc Finger"/>
    <property type="match status" value="1"/>
</dbReference>
<evidence type="ECO:0000256" key="4">
    <source>
        <dbReference type="ARBA" id="ARBA00023136"/>
    </source>
</evidence>
<dbReference type="EC" id="4.2.2.29" evidence="7"/>
<dbReference type="GO" id="GO:0008932">
    <property type="term" value="F:lytic endotransglycosylase activity"/>
    <property type="evidence" value="ECO:0007669"/>
    <property type="project" value="UniProtKB-UniRule"/>
</dbReference>
<dbReference type="PANTHER" id="PTHR30518:SF2">
    <property type="entry name" value="ENDOLYTIC MUREIN TRANSGLYCOSYLASE"/>
    <property type="match status" value="1"/>
</dbReference>
<keyword evidence="2 7" id="KW-0812">Transmembrane</keyword>
<protein>
    <recommendedName>
        <fullName evidence="7">Endolytic murein transglycosylase</fullName>
        <ecNumber evidence="7">4.2.2.29</ecNumber>
    </recommendedName>
    <alternativeName>
        <fullName evidence="7">Peptidoglycan lytic transglycosylase</fullName>
    </alternativeName>
    <alternativeName>
        <fullName evidence="7">Peptidoglycan polymerization terminase</fullName>
    </alternativeName>
</protein>
<dbReference type="HAMAP" id="MF_02065">
    <property type="entry name" value="MltG"/>
    <property type="match status" value="1"/>
</dbReference>
<feature type="compositionally biased region" description="Low complexity" evidence="8">
    <location>
        <begin position="432"/>
        <end position="447"/>
    </location>
</feature>
<evidence type="ECO:0000313" key="9">
    <source>
        <dbReference type="EMBL" id="TBW39777.1"/>
    </source>
</evidence>
<keyword evidence="10" id="KW-1185">Reference proteome</keyword>
<dbReference type="Proteomes" id="UP000292781">
    <property type="component" value="Unassembled WGS sequence"/>
</dbReference>
<dbReference type="CDD" id="cd08010">
    <property type="entry name" value="MltG_like"/>
    <property type="match status" value="1"/>
</dbReference>
<name>A0A4Q9VVF2_9HYPH</name>
<evidence type="ECO:0000256" key="6">
    <source>
        <dbReference type="ARBA" id="ARBA00023316"/>
    </source>
</evidence>
<evidence type="ECO:0000313" key="10">
    <source>
        <dbReference type="Proteomes" id="UP000292781"/>
    </source>
</evidence>
<keyword evidence="4 7" id="KW-0472">Membrane</keyword>